<evidence type="ECO:0000256" key="2">
    <source>
        <dbReference type="SAM" id="Phobius"/>
    </source>
</evidence>
<gene>
    <name evidence="3" type="ORF">CDAUBV1_LOCUS6809</name>
</gene>
<organism evidence="3 4">
    <name type="scientific">Calicophoron daubneyi</name>
    <name type="common">Rumen fluke</name>
    <name type="synonym">Paramphistomum daubneyi</name>
    <dbReference type="NCBI Taxonomy" id="300641"/>
    <lineage>
        <taxon>Eukaryota</taxon>
        <taxon>Metazoa</taxon>
        <taxon>Spiralia</taxon>
        <taxon>Lophotrochozoa</taxon>
        <taxon>Platyhelminthes</taxon>
        <taxon>Trematoda</taxon>
        <taxon>Digenea</taxon>
        <taxon>Plagiorchiida</taxon>
        <taxon>Pronocephalata</taxon>
        <taxon>Paramphistomoidea</taxon>
        <taxon>Paramphistomidae</taxon>
        <taxon>Calicophoron</taxon>
    </lineage>
</organism>
<feature type="transmembrane region" description="Helical" evidence="2">
    <location>
        <begin position="204"/>
        <end position="224"/>
    </location>
</feature>
<feature type="region of interest" description="Disordered" evidence="1">
    <location>
        <begin position="143"/>
        <end position="169"/>
    </location>
</feature>
<dbReference type="Pfam" id="PF06979">
    <property type="entry name" value="TMEM70"/>
    <property type="match status" value="1"/>
</dbReference>
<protein>
    <submittedName>
        <fullName evidence="3">Uncharacterized protein</fullName>
    </submittedName>
</protein>
<dbReference type="Proteomes" id="UP001497525">
    <property type="component" value="Unassembled WGS sequence"/>
</dbReference>
<reference evidence="3" key="1">
    <citation type="submission" date="2024-06" db="EMBL/GenBank/DDBJ databases">
        <authorList>
            <person name="Liu X."/>
            <person name="Lenzi L."/>
            <person name="Haldenby T S."/>
            <person name="Uol C."/>
        </authorList>
    </citation>
    <scope>NUCLEOTIDE SEQUENCE</scope>
</reference>
<dbReference type="AlphaFoldDB" id="A0AAV2TDK7"/>
<evidence type="ECO:0000313" key="4">
    <source>
        <dbReference type="Proteomes" id="UP001497525"/>
    </source>
</evidence>
<comment type="caution">
    <text evidence="3">The sequence shown here is derived from an EMBL/GenBank/DDBJ whole genome shotgun (WGS) entry which is preliminary data.</text>
</comment>
<dbReference type="InterPro" id="IPR045325">
    <property type="entry name" value="TMEM70/TMEM186/TMEM223"/>
</dbReference>
<keyword evidence="2" id="KW-1133">Transmembrane helix</keyword>
<accession>A0AAV2TDK7</accession>
<keyword evidence="2" id="KW-0812">Transmembrane</keyword>
<feature type="transmembrane region" description="Helical" evidence="2">
    <location>
        <begin position="92"/>
        <end position="113"/>
    </location>
</feature>
<evidence type="ECO:0000256" key="1">
    <source>
        <dbReference type="SAM" id="MobiDB-lite"/>
    </source>
</evidence>
<evidence type="ECO:0000313" key="3">
    <source>
        <dbReference type="EMBL" id="CAL5133537.1"/>
    </source>
</evidence>
<keyword evidence="2" id="KW-0472">Membrane</keyword>
<name>A0AAV2TDK7_CALDB</name>
<dbReference type="EMBL" id="CAXLJL010000156">
    <property type="protein sequence ID" value="CAL5133537.1"/>
    <property type="molecule type" value="Genomic_DNA"/>
</dbReference>
<proteinExistence type="predicted"/>
<sequence>MLNPGNSADIFGLVLVGRVYKALYFTSFSRLTVVGILKRLSSLRVAAVRFRFPPSKLLVFGKLQIRLPLFIRGLSGLAGGVDIYRAPNRLRLYRGFGLFCLGHTFFWAGITYYQGWYTAFYVDALKQQGKKLGGNFTWLFSRSKSSDHKTSPDNRMVQSSDAKDNQEAKPDVNIKSPLKNFETIASLGEKLKEFSQKTRKYDRYIMPILTASLAVFTLACGYIIPRRIVRRITLLPIRLTSPKTTSHAPLGAENRRLIEIETYDSFGFRPKGVVFQIPMGKLSPMHTPNVSTDFLNFGVKGKFFRFFVEKRGAEFPFPEEFDFTFSQHD</sequence>